<proteinExistence type="predicted"/>
<dbReference type="SUPFAM" id="SSF54523">
    <property type="entry name" value="Pili subunits"/>
    <property type="match status" value="1"/>
</dbReference>
<name>A0A2H0LR81_9BACT</name>
<keyword evidence="1" id="KW-0472">Membrane</keyword>
<dbReference type="Proteomes" id="UP000230859">
    <property type="component" value="Unassembled WGS sequence"/>
</dbReference>
<keyword evidence="1" id="KW-0812">Transmembrane</keyword>
<dbReference type="AlphaFoldDB" id="A0A2H0LR81"/>
<dbReference type="Gene3D" id="3.30.700.10">
    <property type="entry name" value="Glycoprotein, Type 4 Pilin"/>
    <property type="match status" value="1"/>
</dbReference>
<reference evidence="2 3" key="1">
    <citation type="submission" date="2017-09" db="EMBL/GenBank/DDBJ databases">
        <title>Depth-based differentiation of microbial function through sediment-hosted aquifers and enrichment of novel symbionts in the deep terrestrial subsurface.</title>
        <authorList>
            <person name="Probst A.J."/>
            <person name="Ladd B."/>
            <person name="Jarett J.K."/>
            <person name="Geller-Mcgrath D.E."/>
            <person name="Sieber C.M."/>
            <person name="Emerson J.B."/>
            <person name="Anantharaman K."/>
            <person name="Thomas B.C."/>
            <person name="Malmstrom R."/>
            <person name="Stieglmeier M."/>
            <person name="Klingl A."/>
            <person name="Woyke T."/>
            <person name="Ryan C.M."/>
            <person name="Banfield J.F."/>
        </authorList>
    </citation>
    <scope>NUCLEOTIDE SEQUENCE [LARGE SCALE GENOMIC DNA]</scope>
    <source>
        <strain evidence="2">CG11_big_fil_rev_8_21_14_0_20_45_26</strain>
    </source>
</reference>
<evidence type="ECO:0000256" key="1">
    <source>
        <dbReference type="SAM" id="Phobius"/>
    </source>
</evidence>
<sequence length="171" mass="17954">MKSRRLSRKGFTPLENESVLIGSHDKKPIDCQSGKTRLRKKRSLTGFTLIELVMVIVVLGFLAVAALPSYFDISTAAQTANEDGVVGGVRAGIATQFVSVFTTGIGTPTFPASLDTVGVATTCDSANPCFSTVLPGGVTDGNWTKTTATQYTGPNSGTYTYNSSNGTFTSP</sequence>
<gene>
    <name evidence="2" type="ORF">COV74_02710</name>
</gene>
<keyword evidence="1" id="KW-1133">Transmembrane helix</keyword>
<dbReference type="EMBL" id="PCVY01000023">
    <property type="protein sequence ID" value="PIQ86953.1"/>
    <property type="molecule type" value="Genomic_DNA"/>
</dbReference>
<feature type="transmembrane region" description="Helical" evidence="1">
    <location>
        <begin position="44"/>
        <end position="71"/>
    </location>
</feature>
<protein>
    <recommendedName>
        <fullName evidence="4">Type II secretion system protein</fullName>
    </recommendedName>
</protein>
<evidence type="ECO:0008006" key="4">
    <source>
        <dbReference type="Google" id="ProtNLM"/>
    </source>
</evidence>
<dbReference type="PROSITE" id="PS00409">
    <property type="entry name" value="PROKAR_NTER_METHYL"/>
    <property type="match status" value="1"/>
</dbReference>
<dbReference type="InterPro" id="IPR045584">
    <property type="entry name" value="Pilin-like"/>
</dbReference>
<organism evidence="2 3">
    <name type="scientific">Candidatus Abzuiibacterium crystallinum</name>
    <dbReference type="NCBI Taxonomy" id="1974748"/>
    <lineage>
        <taxon>Bacteria</taxon>
        <taxon>Pseudomonadati</taxon>
        <taxon>Candidatus Omnitrophota</taxon>
        <taxon>Candidatus Abzuiibacterium</taxon>
    </lineage>
</organism>
<evidence type="ECO:0000313" key="3">
    <source>
        <dbReference type="Proteomes" id="UP000230859"/>
    </source>
</evidence>
<dbReference type="InterPro" id="IPR012902">
    <property type="entry name" value="N_methyl_site"/>
</dbReference>
<dbReference type="Pfam" id="PF07963">
    <property type="entry name" value="N_methyl"/>
    <property type="match status" value="1"/>
</dbReference>
<evidence type="ECO:0000313" key="2">
    <source>
        <dbReference type="EMBL" id="PIQ86953.1"/>
    </source>
</evidence>
<dbReference type="NCBIfam" id="TIGR02532">
    <property type="entry name" value="IV_pilin_GFxxxE"/>
    <property type="match status" value="1"/>
</dbReference>
<accession>A0A2H0LR81</accession>
<comment type="caution">
    <text evidence="2">The sequence shown here is derived from an EMBL/GenBank/DDBJ whole genome shotgun (WGS) entry which is preliminary data.</text>
</comment>